<evidence type="ECO:0008006" key="4">
    <source>
        <dbReference type="Google" id="ProtNLM"/>
    </source>
</evidence>
<name>A0ABQ2ND56_9ACTN</name>
<gene>
    <name evidence="2" type="ORF">GCM10011584_32280</name>
</gene>
<organism evidence="2 3">
    <name type="scientific">Nocardioides phosphati</name>
    <dbReference type="NCBI Taxonomy" id="1867775"/>
    <lineage>
        <taxon>Bacteria</taxon>
        <taxon>Bacillati</taxon>
        <taxon>Actinomycetota</taxon>
        <taxon>Actinomycetes</taxon>
        <taxon>Propionibacteriales</taxon>
        <taxon>Nocardioidaceae</taxon>
        <taxon>Nocardioides</taxon>
    </lineage>
</organism>
<keyword evidence="3" id="KW-1185">Reference proteome</keyword>
<dbReference type="RefSeq" id="WP_188785060.1">
    <property type="nucleotide sequence ID" value="NZ_BMNI01000012.1"/>
</dbReference>
<sequence length="154" mass="16446">MRHGWVSPVRRRRHDEDGSALVEFVWLGMLLLVPLVYILLAVFDVQGAAFGASAASRAAGRAYALADTDAEGLARARRAVEVALADQGVDQPFDVRVTCEPAPPCHRRGSTIIVRVSSRVVLPLVPAALGGGAPSFAIASEHRVPIGRYREVGP</sequence>
<evidence type="ECO:0000313" key="2">
    <source>
        <dbReference type="EMBL" id="GGO93482.1"/>
    </source>
</evidence>
<feature type="transmembrane region" description="Helical" evidence="1">
    <location>
        <begin position="21"/>
        <end position="43"/>
    </location>
</feature>
<comment type="caution">
    <text evidence="2">The sequence shown here is derived from an EMBL/GenBank/DDBJ whole genome shotgun (WGS) entry which is preliminary data.</text>
</comment>
<keyword evidence="1" id="KW-0812">Transmembrane</keyword>
<evidence type="ECO:0000313" key="3">
    <source>
        <dbReference type="Proteomes" id="UP000655410"/>
    </source>
</evidence>
<proteinExistence type="predicted"/>
<keyword evidence="1" id="KW-0472">Membrane</keyword>
<keyword evidence="1" id="KW-1133">Transmembrane helix</keyword>
<dbReference type="Proteomes" id="UP000655410">
    <property type="component" value="Unassembled WGS sequence"/>
</dbReference>
<evidence type="ECO:0000256" key="1">
    <source>
        <dbReference type="SAM" id="Phobius"/>
    </source>
</evidence>
<protein>
    <recommendedName>
        <fullName evidence="4">Pilus assembly protein</fullName>
    </recommendedName>
</protein>
<reference evidence="3" key="1">
    <citation type="journal article" date="2019" name="Int. J. Syst. Evol. Microbiol.">
        <title>The Global Catalogue of Microorganisms (GCM) 10K type strain sequencing project: providing services to taxonomists for standard genome sequencing and annotation.</title>
        <authorList>
            <consortium name="The Broad Institute Genomics Platform"/>
            <consortium name="The Broad Institute Genome Sequencing Center for Infectious Disease"/>
            <person name="Wu L."/>
            <person name="Ma J."/>
        </authorList>
    </citation>
    <scope>NUCLEOTIDE SEQUENCE [LARGE SCALE GENOMIC DNA]</scope>
    <source>
        <strain evidence="3">CGMCC 4.7371</strain>
    </source>
</reference>
<accession>A0ABQ2ND56</accession>
<dbReference type="EMBL" id="BMNI01000012">
    <property type="protein sequence ID" value="GGO93482.1"/>
    <property type="molecule type" value="Genomic_DNA"/>
</dbReference>